<dbReference type="InterPro" id="IPR016750">
    <property type="entry name" value="Aceto_COase_bsu/gsu"/>
</dbReference>
<dbReference type="Pfam" id="PF08882">
    <property type="entry name" value="Acetone_carb_G"/>
    <property type="match status" value="1"/>
</dbReference>
<dbReference type="Proteomes" id="UP000234641">
    <property type="component" value="Unassembled WGS sequence"/>
</dbReference>
<evidence type="ECO:0000313" key="2">
    <source>
        <dbReference type="Proteomes" id="UP000234641"/>
    </source>
</evidence>
<accession>A0A2H1IVV0</accession>
<sequence length="147" mass="16775">MKVPMTEYLYIDLESERWQCRVCAHDLGDARGNYKEGTLVYDRNPEEIHSPHIDPTKYKYTFSPDPGFCRILEYCCPGCGTQIEAEYLPPGHPPTVDMIWDIDSLKERWARFGENAVDVINYGPDENALADLRPRYDEAATAPAAQS</sequence>
<gene>
    <name evidence="1" type="ORF">BLIN9172_01491</name>
</gene>
<proteinExistence type="predicted"/>
<name>A0A2H1IVV0_BRELN</name>
<reference evidence="1 2" key="1">
    <citation type="submission" date="2017-03" db="EMBL/GenBank/DDBJ databases">
        <authorList>
            <person name="Afonso C.L."/>
            <person name="Miller P.J."/>
            <person name="Scott M.A."/>
            <person name="Spackman E."/>
            <person name="Goraichik I."/>
            <person name="Dimitrov K.M."/>
            <person name="Suarez D.L."/>
            <person name="Swayne D.E."/>
        </authorList>
    </citation>
    <scope>NUCLEOTIDE SEQUENCE [LARGE SCALE GENOMIC DNA]</scope>
    <source>
        <strain evidence="1 2">ATCC 9172</strain>
    </source>
</reference>
<evidence type="ECO:0000313" key="1">
    <source>
        <dbReference type="EMBL" id="SMX79357.1"/>
    </source>
</evidence>
<protein>
    <submittedName>
        <fullName evidence="1">Acetone carboxylase gamma subunit</fullName>
    </submittedName>
</protein>
<dbReference type="EMBL" id="FXYY01000007">
    <property type="protein sequence ID" value="SMX79357.1"/>
    <property type="molecule type" value="Genomic_DNA"/>
</dbReference>
<dbReference type="RefSeq" id="WP_098730830.1">
    <property type="nucleotide sequence ID" value="NZ_FXYY01000007.1"/>
</dbReference>
<dbReference type="AlphaFoldDB" id="A0A2H1IVV0"/>
<organism evidence="1 2">
    <name type="scientific">Brevibacterium linens ATCC 9172</name>
    <dbReference type="NCBI Taxonomy" id="1255617"/>
    <lineage>
        <taxon>Bacteria</taxon>
        <taxon>Bacillati</taxon>
        <taxon>Actinomycetota</taxon>
        <taxon>Actinomycetes</taxon>
        <taxon>Micrococcales</taxon>
        <taxon>Brevibacteriaceae</taxon>
        <taxon>Brevibacterium</taxon>
    </lineage>
</organism>